<evidence type="ECO:0000313" key="2">
    <source>
        <dbReference type="Proteomes" id="UP001501469"/>
    </source>
</evidence>
<keyword evidence="2" id="KW-1185">Reference proteome</keyword>
<name>A0ABP7U2H1_9BACT</name>
<dbReference type="RefSeq" id="WP_345053389.1">
    <property type="nucleotide sequence ID" value="NZ_BAABDK010000016.1"/>
</dbReference>
<evidence type="ECO:0000313" key="1">
    <source>
        <dbReference type="EMBL" id="GAA4034803.1"/>
    </source>
</evidence>
<organism evidence="1 2">
    <name type="scientific">Hymenobacter glaciei</name>
    <dbReference type="NCBI Taxonomy" id="877209"/>
    <lineage>
        <taxon>Bacteria</taxon>
        <taxon>Pseudomonadati</taxon>
        <taxon>Bacteroidota</taxon>
        <taxon>Cytophagia</taxon>
        <taxon>Cytophagales</taxon>
        <taxon>Hymenobacteraceae</taxon>
        <taxon>Hymenobacter</taxon>
    </lineage>
</organism>
<dbReference type="EMBL" id="BAABDK010000016">
    <property type="protein sequence ID" value="GAA4034803.1"/>
    <property type="molecule type" value="Genomic_DNA"/>
</dbReference>
<sequence>MDDFKIALFEREHSNRFPPYETLTYEGCGRIRTSLASKYGVNSFRLEVELAAMQSVCSEVNGEELKLLHILTSLGVNPMPNVYINWCQFERIDKIAIAALDKFFDDIWFPVSDDIDLFDESLSWVLSIRHDGVVSFMK</sequence>
<proteinExistence type="predicted"/>
<protein>
    <submittedName>
        <fullName evidence="1">Uncharacterized protein</fullName>
    </submittedName>
</protein>
<gene>
    <name evidence="1" type="ORF">GCM10022409_19080</name>
</gene>
<reference evidence="2" key="1">
    <citation type="journal article" date="2019" name="Int. J. Syst. Evol. Microbiol.">
        <title>The Global Catalogue of Microorganisms (GCM) 10K type strain sequencing project: providing services to taxonomists for standard genome sequencing and annotation.</title>
        <authorList>
            <consortium name="The Broad Institute Genomics Platform"/>
            <consortium name="The Broad Institute Genome Sequencing Center for Infectious Disease"/>
            <person name="Wu L."/>
            <person name="Ma J."/>
        </authorList>
    </citation>
    <scope>NUCLEOTIDE SEQUENCE [LARGE SCALE GENOMIC DNA]</scope>
    <source>
        <strain evidence="2">JCM 17225</strain>
    </source>
</reference>
<dbReference type="Proteomes" id="UP001501469">
    <property type="component" value="Unassembled WGS sequence"/>
</dbReference>
<comment type="caution">
    <text evidence="1">The sequence shown here is derived from an EMBL/GenBank/DDBJ whole genome shotgun (WGS) entry which is preliminary data.</text>
</comment>
<accession>A0ABP7U2H1</accession>